<evidence type="ECO:0000313" key="5">
    <source>
        <dbReference type="Proteomes" id="UP001266357"/>
    </source>
</evidence>
<dbReference type="Pfam" id="PF00990">
    <property type="entry name" value="GGDEF"/>
    <property type="match status" value="1"/>
</dbReference>
<dbReference type="Proteomes" id="UP001266357">
    <property type="component" value="Unassembled WGS sequence"/>
</dbReference>
<reference evidence="4 5" key="1">
    <citation type="submission" date="2023-09" db="EMBL/GenBank/DDBJ databases">
        <authorList>
            <person name="Rey-Velasco X."/>
        </authorList>
    </citation>
    <scope>NUCLEOTIDE SEQUENCE [LARGE SCALE GENOMIC DNA]</scope>
    <source>
        <strain evidence="4 5">W431</strain>
    </source>
</reference>
<dbReference type="Gene3D" id="3.30.70.270">
    <property type="match status" value="1"/>
</dbReference>
<sequence>MKHHDTIEQADQKLALAIKQLQLWHLPATPINYAVGYEFVNKKNSALISQIKQHLSLGKKLDNYFINEIFQLHVLGQGSFRDDIITDIDELITDVQSSNQHSVKYANGLIEKIDDSVTHLKSNNRQKINHAIQQIENASKSFKQKQQQLAKQLLISKKQSLSLQSELEEVKKEIYLDPLTGLYNRKALNKHLDQWTTEDPHKHVAAIVVSVDKLAHVNEKFGNLISDVLLSKIANKVGSYVGESGLPIRSGQDEFLILLPEVERTVAGEIAEKIRQGVEKLRFVSSKSGIRLPQMTVSLGVNDFKVSQNAQTVINYTRSLVTDMQRSGANAVMVSH</sequence>
<dbReference type="SUPFAM" id="SSF55073">
    <property type="entry name" value="Nucleotide cyclase"/>
    <property type="match status" value="1"/>
</dbReference>
<keyword evidence="5" id="KW-1185">Reference proteome</keyword>
<evidence type="ECO:0000313" key="4">
    <source>
        <dbReference type="EMBL" id="MDT0605325.1"/>
    </source>
</evidence>
<dbReference type="RefSeq" id="WP_311584948.1">
    <property type="nucleotide sequence ID" value="NZ_JAVRIF010000014.1"/>
</dbReference>
<dbReference type="GO" id="GO:0052621">
    <property type="term" value="F:diguanylate cyclase activity"/>
    <property type="evidence" value="ECO:0007669"/>
    <property type="project" value="UniProtKB-EC"/>
</dbReference>
<evidence type="ECO:0000256" key="1">
    <source>
        <dbReference type="ARBA" id="ARBA00012528"/>
    </source>
</evidence>
<dbReference type="InterPro" id="IPR000160">
    <property type="entry name" value="GGDEF_dom"/>
</dbReference>
<organism evidence="4 5">
    <name type="scientific">Thalassotalea castellviae</name>
    <dbReference type="NCBI Taxonomy" id="3075612"/>
    <lineage>
        <taxon>Bacteria</taxon>
        <taxon>Pseudomonadati</taxon>
        <taxon>Pseudomonadota</taxon>
        <taxon>Gammaproteobacteria</taxon>
        <taxon>Alteromonadales</taxon>
        <taxon>Colwelliaceae</taxon>
        <taxon>Thalassotalea</taxon>
    </lineage>
</organism>
<dbReference type="PROSITE" id="PS50887">
    <property type="entry name" value="GGDEF"/>
    <property type="match status" value="1"/>
</dbReference>
<evidence type="ECO:0000259" key="3">
    <source>
        <dbReference type="PROSITE" id="PS50887"/>
    </source>
</evidence>
<dbReference type="CDD" id="cd01949">
    <property type="entry name" value="GGDEF"/>
    <property type="match status" value="1"/>
</dbReference>
<keyword evidence="4" id="KW-0808">Transferase</keyword>
<dbReference type="NCBIfam" id="TIGR00254">
    <property type="entry name" value="GGDEF"/>
    <property type="match status" value="1"/>
</dbReference>
<evidence type="ECO:0000256" key="2">
    <source>
        <dbReference type="ARBA" id="ARBA00034247"/>
    </source>
</evidence>
<dbReference type="PANTHER" id="PTHR45138:SF9">
    <property type="entry name" value="DIGUANYLATE CYCLASE DGCM-RELATED"/>
    <property type="match status" value="1"/>
</dbReference>
<dbReference type="PANTHER" id="PTHR45138">
    <property type="entry name" value="REGULATORY COMPONENTS OF SENSORY TRANSDUCTION SYSTEM"/>
    <property type="match status" value="1"/>
</dbReference>
<dbReference type="EMBL" id="JAVRIF010000014">
    <property type="protein sequence ID" value="MDT0605325.1"/>
    <property type="molecule type" value="Genomic_DNA"/>
</dbReference>
<feature type="domain" description="GGDEF" evidence="3">
    <location>
        <begin position="202"/>
        <end position="336"/>
    </location>
</feature>
<accession>A0ABU3A5Y8</accession>
<protein>
    <recommendedName>
        <fullName evidence="1">diguanylate cyclase</fullName>
        <ecNumber evidence="1">2.7.7.65</ecNumber>
    </recommendedName>
</protein>
<comment type="catalytic activity">
    <reaction evidence="2">
        <text>2 GTP = 3',3'-c-di-GMP + 2 diphosphate</text>
        <dbReference type="Rhea" id="RHEA:24898"/>
        <dbReference type="ChEBI" id="CHEBI:33019"/>
        <dbReference type="ChEBI" id="CHEBI:37565"/>
        <dbReference type="ChEBI" id="CHEBI:58805"/>
        <dbReference type="EC" id="2.7.7.65"/>
    </reaction>
</comment>
<proteinExistence type="predicted"/>
<dbReference type="InterPro" id="IPR050469">
    <property type="entry name" value="Diguanylate_Cyclase"/>
</dbReference>
<gene>
    <name evidence="4" type="ORF">RM573_17115</name>
</gene>
<dbReference type="EC" id="2.7.7.65" evidence="1"/>
<dbReference type="SMART" id="SM00267">
    <property type="entry name" value="GGDEF"/>
    <property type="match status" value="1"/>
</dbReference>
<dbReference type="InterPro" id="IPR043128">
    <property type="entry name" value="Rev_trsase/Diguanyl_cyclase"/>
</dbReference>
<name>A0ABU3A5Y8_9GAMM</name>
<dbReference type="InterPro" id="IPR029787">
    <property type="entry name" value="Nucleotide_cyclase"/>
</dbReference>
<comment type="caution">
    <text evidence="4">The sequence shown here is derived from an EMBL/GenBank/DDBJ whole genome shotgun (WGS) entry which is preliminary data.</text>
</comment>
<keyword evidence="4" id="KW-0548">Nucleotidyltransferase</keyword>